<dbReference type="Pfam" id="PF00160">
    <property type="entry name" value="Pro_isomerase"/>
    <property type="match status" value="1"/>
</dbReference>
<evidence type="ECO:0000256" key="1">
    <source>
        <dbReference type="ARBA" id="ARBA00002388"/>
    </source>
</evidence>
<evidence type="ECO:0000256" key="5">
    <source>
        <dbReference type="SAM" id="Phobius"/>
    </source>
</evidence>
<dbReference type="SUPFAM" id="SSF50891">
    <property type="entry name" value="Cyclophilin-like"/>
    <property type="match status" value="1"/>
</dbReference>
<comment type="function">
    <text evidence="1">PPIases accelerate the folding of proteins. It catalyzes the cis-trans isomerization of proline imidic peptide bonds in oligopeptides.</text>
</comment>
<keyword evidence="5" id="KW-0812">Transmembrane</keyword>
<evidence type="ECO:0000256" key="4">
    <source>
        <dbReference type="ARBA" id="ARBA00023235"/>
    </source>
</evidence>
<reference evidence="7" key="2">
    <citation type="journal article" date="2021" name="PeerJ">
        <title>Extensive microbial diversity within the chicken gut microbiome revealed by metagenomics and culture.</title>
        <authorList>
            <person name="Gilroy R."/>
            <person name="Ravi A."/>
            <person name="Getino M."/>
            <person name="Pursley I."/>
            <person name="Horton D.L."/>
            <person name="Alikhan N.F."/>
            <person name="Baker D."/>
            <person name="Gharbi K."/>
            <person name="Hall N."/>
            <person name="Watson M."/>
            <person name="Adriaenssens E.M."/>
            <person name="Foster-Nyarko E."/>
            <person name="Jarju S."/>
            <person name="Secka A."/>
            <person name="Antonio M."/>
            <person name="Oren A."/>
            <person name="Chaudhuri R.R."/>
            <person name="La Ragione R."/>
            <person name="Hildebrand F."/>
            <person name="Pallen M.J."/>
        </authorList>
    </citation>
    <scope>NUCLEOTIDE SEQUENCE</scope>
    <source>
        <strain evidence="7">1370</strain>
    </source>
</reference>
<keyword evidence="3" id="KW-0697">Rotamase</keyword>
<dbReference type="AlphaFoldDB" id="A0A9D1NSB7"/>
<dbReference type="InterPro" id="IPR044666">
    <property type="entry name" value="Cyclophilin_A-like"/>
</dbReference>
<name>A0A9D1NSB7_9FIRM</name>
<evidence type="ECO:0000256" key="2">
    <source>
        <dbReference type="ARBA" id="ARBA00013194"/>
    </source>
</evidence>
<reference evidence="7" key="1">
    <citation type="submission" date="2020-10" db="EMBL/GenBank/DDBJ databases">
        <authorList>
            <person name="Gilroy R."/>
        </authorList>
    </citation>
    <scope>NUCLEOTIDE SEQUENCE</scope>
    <source>
        <strain evidence="7">1370</strain>
    </source>
</reference>
<proteinExistence type="predicted"/>
<evidence type="ECO:0000259" key="6">
    <source>
        <dbReference type="PROSITE" id="PS50072"/>
    </source>
</evidence>
<dbReference type="EC" id="5.2.1.8" evidence="2"/>
<comment type="caution">
    <text evidence="7">The sequence shown here is derived from an EMBL/GenBank/DDBJ whole genome shotgun (WGS) entry which is preliminary data.</text>
</comment>
<evidence type="ECO:0000313" key="8">
    <source>
        <dbReference type="Proteomes" id="UP000823960"/>
    </source>
</evidence>
<protein>
    <recommendedName>
        <fullName evidence="2">peptidylprolyl isomerase</fullName>
        <ecNumber evidence="2">5.2.1.8</ecNumber>
    </recommendedName>
</protein>
<gene>
    <name evidence="7" type="ORF">IAD28_06625</name>
</gene>
<dbReference type="Gene3D" id="2.40.100.10">
    <property type="entry name" value="Cyclophilin-like"/>
    <property type="match status" value="1"/>
</dbReference>
<accession>A0A9D1NSB7</accession>
<organism evidence="7 8">
    <name type="scientific">Candidatus Faeciplasma avium</name>
    <dbReference type="NCBI Taxonomy" id="2840798"/>
    <lineage>
        <taxon>Bacteria</taxon>
        <taxon>Bacillati</taxon>
        <taxon>Bacillota</taxon>
        <taxon>Clostridia</taxon>
        <taxon>Eubacteriales</taxon>
        <taxon>Oscillospiraceae</taxon>
        <taxon>Oscillospiraceae incertae sedis</taxon>
        <taxon>Candidatus Faeciplasma</taxon>
    </lineage>
</organism>
<dbReference type="PANTHER" id="PTHR45625">
    <property type="entry name" value="PEPTIDYL-PROLYL CIS-TRANS ISOMERASE-RELATED"/>
    <property type="match status" value="1"/>
</dbReference>
<feature type="transmembrane region" description="Helical" evidence="5">
    <location>
        <begin position="27"/>
        <end position="47"/>
    </location>
</feature>
<dbReference type="PANTHER" id="PTHR45625:SF4">
    <property type="entry name" value="PEPTIDYLPROLYL ISOMERASE DOMAIN AND WD REPEAT-CONTAINING PROTEIN 1"/>
    <property type="match status" value="1"/>
</dbReference>
<keyword evidence="4 7" id="KW-0413">Isomerase</keyword>
<evidence type="ECO:0000313" key="7">
    <source>
        <dbReference type="EMBL" id="HIV11346.1"/>
    </source>
</evidence>
<evidence type="ECO:0000256" key="3">
    <source>
        <dbReference type="ARBA" id="ARBA00023110"/>
    </source>
</evidence>
<dbReference type="PROSITE" id="PS50072">
    <property type="entry name" value="CSA_PPIASE_2"/>
    <property type="match status" value="1"/>
</dbReference>
<dbReference type="InterPro" id="IPR029000">
    <property type="entry name" value="Cyclophilin-like_dom_sf"/>
</dbReference>
<dbReference type="EMBL" id="DVOL01000094">
    <property type="protein sequence ID" value="HIV11346.1"/>
    <property type="molecule type" value="Genomic_DNA"/>
</dbReference>
<keyword evidence="5" id="KW-0472">Membrane</keyword>
<dbReference type="GO" id="GO:0003755">
    <property type="term" value="F:peptidyl-prolyl cis-trans isomerase activity"/>
    <property type="evidence" value="ECO:0007669"/>
    <property type="project" value="UniProtKB-KW"/>
</dbReference>
<dbReference type="InterPro" id="IPR002130">
    <property type="entry name" value="Cyclophilin-type_PPIase_dom"/>
</dbReference>
<feature type="domain" description="PPIase cyclophilin-type" evidence="6">
    <location>
        <begin position="73"/>
        <end position="259"/>
    </location>
</feature>
<sequence>MDNQADTYKKPRKPLKSALSSKAFKRYLSVSMAAIIVILVFVGFIYISGGRRSGIPDDIDFIQLEVPGDNQPVVVFETSLGELKAVLYPDDAPEYCRYFTSLVESGYYDGTYFCAVVDSAYSLGGTKHPDPSQAETEDSDLTSLEAEISDRLWPIRGALASYTGSKGFGPFAKNYAGSTFIMINDIDDAYMNEDALKRSYGDQLGGVFAENGGIPNFLRKYTIFAQIYDGWEAFETLMSQEVLESSQPASDIIIERAYITTYGETVITAAE</sequence>
<keyword evidence="5" id="KW-1133">Transmembrane helix</keyword>
<dbReference type="Proteomes" id="UP000823960">
    <property type="component" value="Unassembled WGS sequence"/>
</dbReference>